<keyword evidence="13 17" id="KW-0961">Cell wall biogenesis/degradation</keyword>
<comment type="caution">
    <text evidence="18">The sequence shown here is derived from an EMBL/GenBank/DDBJ whole genome shotgun (WGS) entry which is preliminary data.</text>
</comment>
<comment type="function">
    <text evidence="17">Catalyzes the dephosphorylation of undecaprenyl diphosphate (UPP). Confers resistance to bacitracin.</text>
</comment>
<comment type="catalytic activity">
    <reaction evidence="16 17">
        <text>di-trans,octa-cis-undecaprenyl diphosphate + H2O = di-trans,octa-cis-undecaprenyl phosphate + phosphate + H(+)</text>
        <dbReference type="Rhea" id="RHEA:28094"/>
        <dbReference type="ChEBI" id="CHEBI:15377"/>
        <dbReference type="ChEBI" id="CHEBI:15378"/>
        <dbReference type="ChEBI" id="CHEBI:43474"/>
        <dbReference type="ChEBI" id="CHEBI:58405"/>
        <dbReference type="ChEBI" id="CHEBI:60392"/>
        <dbReference type="EC" id="3.6.1.27"/>
    </reaction>
</comment>
<dbReference type="Proteomes" id="UP000680304">
    <property type="component" value="Unassembled WGS sequence"/>
</dbReference>
<evidence type="ECO:0000256" key="9">
    <source>
        <dbReference type="ARBA" id="ARBA00022984"/>
    </source>
</evidence>
<reference evidence="18 19" key="1">
    <citation type="submission" date="2021-04" db="EMBL/GenBank/DDBJ databases">
        <title>Draft genome sequence of Paenibacillus cisolokensis, LC2-13A.</title>
        <authorList>
            <person name="Uke A."/>
            <person name="Chhe C."/>
            <person name="Baramee S."/>
            <person name="Kosugi A."/>
        </authorList>
    </citation>
    <scope>NUCLEOTIDE SEQUENCE [LARGE SCALE GENOMIC DNA]</scope>
    <source>
        <strain evidence="18 19">LC2-13A</strain>
    </source>
</reference>
<evidence type="ECO:0000256" key="13">
    <source>
        <dbReference type="ARBA" id="ARBA00023316"/>
    </source>
</evidence>
<evidence type="ECO:0000256" key="5">
    <source>
        <dbReference type="ARBA" id="ARBA00022475"/>
    </source>
</evidence>
<keyword evidence="6 17" id="KW-0812">Transmembrane</keyword>
<comment type="similarity">
    <text evidence="2 17">Belongs to the UppP family.</text>
</comment>
<comment type="miscellaneous">
    <text evidence="17">Bacitracin is thought to be involved in the inhibition of peptidoglycan synthesis by sequestering undecaprenyl diphosphate, thereby reducing the pool of lipid carrier available.</text>
</comment>
<evidence type="ECO:0000313" key="18">
    <source>
        <dbReference type="EMBL" id="GIQ65579.1"/>
    </source>
</evidence>
<evidence type="ECO:0000256" key="14">
    <source>
        <dbReference type="ARBA" id="ARBA00032707"/>
    </source>
</evidence>
<organism evidence="18 19">
    <name type="scientific">Paenibacillus cisolokensis</name>
    <dbReference type="NCBI Taxonomy" id="1658519"/>
    <lineage>
        <taxon>Bacteria</taxon>
        <taxon>Bacillati</taxon>
        <taxon>Bacillota</taxon>
        <taxon>Bacilli</taxon>
        <taxon>Bacillales</taxon>
        <taxon>Paenibacillaceae</taxon>
        <taxon>Paenibacillus</taxon>
    </lineage>
</organism>
<dbReference type="InterPro" id="IPR003824">
    <property type="entry name" value="UppP"/>
</dbReference>
<keyword evidence="12 17" id="KW-0046">Antibiotic resistance</keyword>
<evidence type="ECO:0000256" key="8">
    <source>
        <dbReference type="ARBA" id="ARBA00022960"/>
    </source>
</evidence>
<evidence type="ECO:0000256" key="11">
    <source>
        <dbReference type="ARBA" id="ARBA00023136"/>
    </source>
</evidence>
<evidence type="ECO:0000313" key="19">
    <source>
        <dbReference type="Proteomes" id="UP000680304"/>
    </source>
</evidence>
<dbReference type="NCBIfam" id="NF001390">
    <property type="entry name" value="PRK00281.1-4"/>
    <property type="match status" value="1"/>
</dbReference>
<feature type="transmembrane region" description="Helical" evidence="17">
    <location>
        <begin position="219"/>
        <end position="242"/>
    </location>
</feature>
<evidence type="ECO:0000256" key="4">
    <source>
        <dbReference type="ARBA" id="ARBA00021581"/>
    </source>
</evidence>
<evidence type="ECO:0000256" key="2">
    <source>
        <dbReference type="ARBA" id="ARBA00010621"/>
    </source>
</evidence>
<keyword evidence="8 17" id="KW-0133">Cell shape</keyword>
<accession>A0ABQ4NBH5</accession>
<dbReference type="EMBL" id="BOVJ01000140">
    <property type="protein sequence ID" value="GIQ65579.1"/>
    <property type="molecule type" value="Genomic_DNA"/>
</dbReference>
<comment type="subcellular location">
    <subcellularLocation>
        <location evidence="1 17">Cell membrane</location>
        <topology evidence="1 17">Multi-pass membrane protein</topology>
    </subcellularLocation>
</comment>
<feature type="transmembrane region" description="Helical" evidence="17">
    <location>
        <begin position="86"/>
        <end position="104"/>
    </location>
</feature>
<evidence type="ECO:0000256" key="3">
    <source>
        <dbReference type="ARBA" id="ARBA00012374"/>
    </source>
</evidence>
<sequence>MEGCRLSDIWIGIIMGIVEGLTEFLPVSSSGHMILTAHLLDFTGERAKTFEIVVQFGAVLAVLVLYRRRFLSLLNFNLAKSNGLNALHVVMAMFPTFVAAVLFYSPIKTYLFGPMTVVWALVAGGILMIVAEKANRRITAETLDDLTYRQAFGIGCFQILSLWPGFSRSGSTISGGMLLGASKTAAAEFTFIVSVPIMFGASGYDLYKSWEYLDWADWPLFLTGLGASFLVAMLAVVTFINLLKRISYTWFAVYRFVLAAVFFFVIL</sequence>
<gene>
    <name evidence="18" type="primary">uppP2</name>
    <name evidence="17" type="synonym">uppP</name>
    <name evidence="18" type="ORF">PACILC2_41470</name>
</gene>
<evidence type="ECO:0000256" key="15">
    <source>
        <dbReference type="ARBA" id="ARBA00032932"/>
    </source>
</evidence>
<feature type="transmembrane region" description="Helical" evidence="17">
    <location>
        <begin position="186"/>
        <end position="207"/>
    </location>
</feature>
<feature type="transmembrane region" description="Helical" evidence="17">
    <location>
        <begin position="47"/>
        <end position="66"/>
    </location>
</feature>
<evidence type="ECO:0000256" key="10">
    <source>
        <dbReference type="ARBA" id="ARBA00022989"/>
    </source>
</evidence>
<proteinExistence type="inferred from homology"/>
<evidence type="ECO:0000256" key="17">
    <source>
        <dbReference type="HAMAP-Rule" id="MF_01006"/>
    </source>
</evidence>
<dbReference type="NCBIfam" id="NF001389">
    <property type="entry name" value="PRK00281.1-2"/>
    <property type="match status" value="1"/>
</dbReference>
<keyword evidence="10 17" id="KW-1133">Transmembrane helix</keyword>
<evidence type="ECO:0000256" key="16">
    <source>
        <dbReference type="ARBA" id="ARBA00047594"/>
    </source>
</evidence>
<evidence type="ECO:0000256" key="12">
    <source>
        <dbReference type="ARBA" id="ARBA00023251"/>
    </source>
</evidence>
<dbReference type="PANTHER" id="PTHR30622:SF3">
    <property type="entry name" value="UNDECAPRENYL-DIPHOSPHATASE"/>
    <property type="match status" value="1"/>
</dbReference>
<evidence type="ECO:0000256" key="6">
    <source>
        <dbReference type="ARBA" id="ARBA00022692"/>
    </source>
</evidence>
<evidence type="ECO:0000256" key="1">
    <source>
        <dbReference type="ARBA" id="ARBA00004651"/>
    </source>
</evidence>
<dbReference type="NCBIfam" id="TIGR00753">
    <property type="entry name" value="undec_PP_bacA"/>
    <property type="match status" value="1"/>
</dbReference>
<keyword evidence="5 17" id="KW-1003">Cell membrane</keyword>
<feature type="transmembrane region" description="Helical" evidence="17">
    <location>
        <begin position="110"/>
        <end position="130"/>
    </location>
</feature>
<dbReference type="PANTHER" id="PTHR30622">
    <property type="entry name" value="UNDECAPRENYL-DIPHOSPHATASE"/>
    <property type="match status" value="1"/>
</dbReference>
<dbReference type="HAMAP" id="MF_01006">
    <property type="entry name" value="Undec_diphosphatase"/>
    <property type="match status" value="1"/>
</dbReference>
<dbReference type="EC" id="3.6.1.27" evidence="3 17"/>
<evidence type="ECO:0000256" key="7">
    <source>
        <dbReference type="ARBA" id="ARBA00022801"/>
    </source>
</evidence>
<protein>
    <recommendedName>
        <fullName evidence="4 17">Undecaprenyl-diphosphatase</fullName>
        <ecNumber evidence="3 17">3.6.1.27</ecNumber>
    </recommendedName>
    <alternativeName>
        <fullName evidence="15 17">Bacitracin resistance protein</fullName>
    </alternativeName>
    <alternativeName>
        <fullName evidence="14 17">Undecaprenyl pyrophosphate phosphatase</fullName>
    </alternativeName>
</protein>
<dbReference type="Pfam" id="PF02673">
    <property type="entry name" value="BacA"/>
    <property type="match status" value="1"/>
</dbReference>
<keyword evidence="9 17" id="KW-0573">Peptidoglycan synthesis</keyword>
<feature type="transmembrane region" description="Helical" evidence="17">
    <location>
        <begin position="9"/>
        <end position="27"/>
    </location>
</feature>
<keyword evidence="11 17" id="KW-0472">Membrane</keyword>
<feature type="transmembrane region" description="Helical" evidence="17">
    <location>
        <begin position="248"/>
        <end position="266"/>
    </location>
</feature>
<keyword evidence="19" id="KW-1185">Reference proteome</keyword>
<name>A0ABQ4NBH5_9BACL</name>
<keyword evidence="7 17" id="KW-0378">Hydrolase</keyword>